<dbReference type="EMBL" id="JADJMS010000016">
    <property type="protein sequence ID" value="MBK7415122.1"/>
    <property type="molecule type" value="Genomic_DNA"/>
</dbReference>
<sequence length="79" mass="8728">MIAPQACARELGLSEFTIHRWIRDGKISAVKLSARCTRIDGNSLADYMAANRFVPGEKEAQPDQLKRQKNTAIELAGQA</sequence>
<proteinExistence type="predicted"/>
<evidence type="ECO:0000256" key="1">
    <source>
        <dbReference type="SAM" id="MobiDB-lite"/>
    </source>
</evidence>
<evidence type="ECO:0000313" key="4">
    <source>
        <dbReference type="Proteomes" id="UP000739411"/>
    </source>
</evidence>
<gene>
    <name evidence="3" type="ORF">IPJ38_08455</name>
</gene>
<evidence type="ECO:0000313" key="3">
    <source>
        <dbReference type="EMBL" id="MBK7415122.1"/>
    </source>
</evidence>
<comment type="caution">
    <text evidence="3">The sequence shown here is derived from an EMBL/GenBank/DDBJ whole genome shotgun (WGS) entry which is preliminary data.</text>
</comment>
<name>A0A935K3R5_9RHOO</name>
<dbReference type="AlphaFoldDB" id="A0A935K3R5"/>
<dbReference type="Proteomes" id="UP000739411">
    <property type="component" value="Unassembled WGS sequence"/>
</dbReference>
<reference evidence="3 4" key="1">
    <citation type="submission" date="2020-10" db="EMBL/GenBank/DDBJ databases">
        <title>Connecting structure to function with the recovery of over 1000 high-quality activated sludge metagenome-assembled genomes encoding full-length rRNA genes using long-read sequencing.</title>
        <authorList>
            <person name="Singleton C.M."/>
            <person name="Petriglieri F."/>
            <person name="Kristensen J.M."/>
            <person name="Kirkegaard R.H."/>
            <person name="Michaelsen T.Y."/>
            <person name="Andersen M.H."/>
            <person name="Karst S.M."/>
            <person name="Dueholm M.S."/>
            <person name="Nielsen P.H."/>
            <person name="Albertsen M."/>
        </authorList>
    </citation>
    <scope>NUCLEOTIDE SEQUENCE [LARGE SCALE GENOMIC DNA]</scope>
    <source>
        <strain evidence="3">EsbW_18-Q3-R4-48_BATAC.463</strain>
    </source>
</reference>
<protein>
    <submittedName>
        <fullName evidence="3">Helix-turn-helix domain-containing protein</fullName>
    </submittedName>
</protein>
<feature type="region of interest" description="Disordered" evidence="1">
    <location>
        <begin position="58"/>
        <end position="79"/>
    </location>
</feature>
<evidence type="ECO:0000259" key="2">
    <source>
        <dbReference type="Pfam" id="PF12728"/>
    </source>
</evidence>
<accession>A0A935K3R5</accession>
<dbReference type="InterPro" id="IPR041657">
    <property type="entry name" value="HTH_17"/>
</dbReference>
<dbReference type="Pfam" id="PF12728">
    <property type="entry name" value="HTH_17"/>
    <property type="match status" value="1"/>
</dbReference>
<organism evidence="3 4">
    <name type="scientific">Candidatus Dechloromonas phosphorivorans</name>
    <dbReference type="NCBI Taxonomy" id="2899244"/>
    <lineage>
        <taxon>Bacteria</taxon>
        <taxon>Pseudomonadati</taxon>
        <taxon>Pseudomonadota</taxon>
        <taxon>Betaproteobacteria</taxon>
        <taxon>Rhodocyclales</taxon>
        <taxon>Azonexaceae</taxon>
        <taxon>Dechloromonas</taxon>
    </lineage>
</organism>
<feature type="domain" description="Helix-turn-helix" evidence="2">
    <location>
        <begin position="8"/>
        <end position="52"/>
    </location>
</feature>